<gene>
    <name evidence="1" type="ORF">CC85DRAFT_287462</name>
</gene>
<dbReference type="GeneID" id="28984490"/>
<accession>A0A0J0XHE7</accession>
<dbReference type="Proteomes" id="UP000053611">
    <property type="component" value="Unassembled WGS sequence"/>
</dbReference>
<evidence type="ECO:0008006" key="3">
    <source>
        <dbReference type="Google" id="ProtNLM"/>
    </source>
</evidence>
<evidence type="ECO:0000313" key="2">
    <source>
        <dbReference type="Proteomes" id="UP000053611"/>
    </source>
</evidence>
<dbReference type="OrthoDB" id="3335918at2759"/>
<dbReference type="Pfam" id="PF04402">
    <property type="entry name" value="SIMPL"/>
    <property type="match status" value="1"/>
</dbReference>
<reference evidence="1 2" key="1">
    <citation type="submission" date="2015-03" db="EMBL/GenBank/DDBJ databases">
        <title>Genomics and transcriptomics of the oil-accumulating basidiomycete yeast T. oleaginosus allow insights into substrate utilization and the diverse evolutionary trajectories of mating systems in fungi.</title>
        <authorList>
            <consortium name="DOE Joint Genome Institute"/>
            <person name="Kourist R."/>
            <person name="Kracht O."/>
            <person name="Bracharz F."/>
            <person name="Lipzen A."/>
            <person name="Nolan M."/>
            <person name="Ohm R."/>
            <person name="Grigoriev I."/>
            <person name="Sun S."/>
            <person name="Heitman J."/>
            <person name="Bruck T."/>
            <person name="Nowrousian M."/>
        </authorList>
    </citation>
    <scope>NUCLEOTIDE SEQUENCE [LARGE SCALE GENOMIC DNA]</scope>
    <source>
        <strain evidence="1 2">IBC0246</strain>
    </source>
</reference>
<dbReference type="EMBL" id="KQ087234">
    <property type="protein sequence ID" value="KLT40483.1"/>
    <property type="molecule type" value="Genomic_DNA"/>
</dbReference>
<dbReference type="InterPro" id="IPR007497">
    <property type="entry name" value="SIMPL/DUF541"/>
</dbReference>
<name>A0A0J0XHE7_9TREE</name>
<proteinExistence type="predicted"/>
<dbReference type="AlphaFoldDB" id="A0A0J0XHE7"/>
<sequence>MSSVTIHAAGSYTVKRTPELVDLHLRIHSEAPSSADALEAVRVASADVSSRIKALAPPKADVSAAIDSEEHDIDDEARDPAYPVTSWSMQQLRTWRVIPDDHLPRPPRPPVRMMMMASAGPEEPPKPQPVFHAETFVRATFHDFGKLSSVIEAVTANDAVSVDNLTWEVTRATRKALQTRVRQGAYADALDKAVDYAAPIAPNSAPRPVEVRDDSISYGRSRVFKAAAPMMMMDGSGSPESTMTFEPEPIEISSQVNVKFVLDI</sequence>
<protein>
    <recommendedName>
        <fullName evidence="3">SIMPL domain-containing protein</fullName>
    </recommendedName>
</protein>
<evidence type="ECO:0000313" key="1">
    <source>
        <dbReference type="EMBL" id="KLT40483.1"/>
    </source>
</evidence>
<dbReference type="Gene3D" id="3.30.110.170">
    <property type="entry name" value="Protein of unknown function (DUF541), domain 1"/>
    <property type="match status" value="1"/>
</dbReference>
<organism evidence="1 2">
    <name type="scientific">Cutaneotrichosporon oleaginosum</name>
    <dbReference type="NCBI Taxonomy" id="879819"/>
    <lineage>
        <taxon>Eukaryota</taxon>
        <taxon>Fungi</taxon>
        <taxon>Dikarya</taxon>
        <taxon>Basidiomycota</taxon>
        <taxon>Agaricomycotina</taxon>
        <taxon>Tremellomycetes</taxon>
        <taxon>Trichosporonales</taxon>
        <taxon>Trichosporonaceae</taxon>
        <taxon>Cutaneotrichosporon</taxon>
    </lineage>
</organism>
<dbReference type="RefSeq" id="XP_018276974.1">
    <property type="nucleotide sequence ID" value="XM_018423887.1"/>
</dbReference>
<keyword evidence="2" id="KW-1185">Reference proteome</keyword>